<name>A0A087TG95_STEMI</name>
<gene>
    <name evidence="2" type="ORF">X975_23486</name>
</gene>
<protein>
    <recommendedName>
        <fullName evidence="1">Anoctamin dimerisation domain-containing protein</fullName>
    </recommendedName>
</protein>
<dbReference type="GO" id="GO:0046983">
    <property type="term" value="F:protein dimerization activity"/>
    <property type="evidence" value="ECO:0007669"/>
    <property type="project" value="InterPro"/>
</dbReference>
<dbReference type="OMA" id="MLEDIHY"/>
<organism evidence="2 3">
    <name type="scientific">Stegodyphus mimosarum</name>
    <name type="common">African social velvet spider</name>
    <dbReference type="NCBI Taxonomy" id="407821"/>
    <lineage>
        <taxon>Eukaryota</taxon>
        <taxon>Metazoa</taxon>
        <taxon>Ecdysozoa</taxon>
        <taxon>Arthropoda</taxon>
        <taxon>Chelicerata</taxon>
        <taxon>Arachnida</taxon>
        <taxon>Araneae</taxon>
        <taxon>Araneomorphae</taxon>
        <taxon>Entelegynae</taxon>
        <taxon>Eresoidea</taxon>
        <taxon>Eresidae</taxon>
        <taxon>Stegodyphus</taxon>
    </lineage>
</organism>
<dbReference type="Pfam" id="PF16178">
    <property type="entry name" value="Anoct_dimer"/>
    <property type="match status" value="1"/>
</dbReference>
<evidence type="ECO:0000313" key="2">
    <source>
        <dbReference type="EMBL" id="KFM64134.1"/>
    </source>
</evidence>
<feature type="domain" description="Anoctamin dimerisation" evidence="1">
    <location>
        <begin position="5"/>
        <end position="125"/>
    </location>
</feature>
<dbReference type="AlphaFoldDB" id="A0A087TG95"/>
<sequence length="128" mass="15182">MMLEDIHYVLVFEDPEYDGSDIEDQTTRKLENLRRRYIIAMRKETLAVQEERVGKHIFIKIFCPLERLYQEAEAIRIEMPLLGLVLDNAGEEEEAMIEKKMKKLFDTEIDNRLSAPFQRDCIDLFTDP</sequence>
<dbReference type="InterPro" id="IPR032394">
    <property type="entry name" value="Anoct_dimer"/>
</dbReference>
<dbReference type="OrthoDB" id="6426827at2759"/>
<proteinExistence type="predicted"/>
<dbReference type="Proteomes" id="UP000054359">
    <property type="component" value="Unassembled WGS sequence"/>
</dbReference>
<feature type="non-terminal residue" evidence="2">
    <location>
        <position position="128"/>
    </location>
</feature>
<evidence type="ECO:0000313" key="3">
    <source>
        <dbReference type="Proteomes" id="UP000054359"/>
    </source>
</evidence>
<reference evidence="2 3" key="1">
    <citation type="submission" date="2013-11" db="EMBL/GenBank/DDBJ databases">
        <title>Genome sequencing of Stegodyphus mimosarum.</title>
        <authorList>
            <person name="Bechsgaard J."/>
        </authorList>
    </citation>
    <scope>NUCLEOTIDE SEQUENCE [LARGE SCALE GENOMIC DNA]</scope>
</reference>
<evidence type="ECO:0000259" key="1">
    <source>
        <dbReference type="Pfam" id="PF16178"/>
    </source>
</evidence>
<keyword evidence="3" id="KW-1185">Reference proteome</keyword>
<dbReference type="EMBL" id="KK115080">
    <property type="protein sequence ID" value="KFM64134.1"/>
    <property type="molecule type" value="Genomic_DNA"/>
</dbReference>
<accession>A0A087TG95</accession>